<proteinExistence type="predicted"/>
<keyword evidence="1" id="KW-0472">Membrane</keyword>
<reference evidence="2 3" key="1">
    <citation type="submission" date="2018-06" db="EMBL/GenBank/DDBJ databases">
        <title>Genomic Encyclopedia of Archaeal and Bacterial Type Strains, Phase II (KMG-II): from individual species to whole genera.</title>
        <authorList>
            <person name="Goeker M."/>
        </authorList>
    </citation>
    <scope>NUCLEOTIDE SEQUENCE [LARGE SCALE GENOMIC DNA]</scope>
    <source>
        <strain evidence="2 3">DSM 19830</strain>
    </source>
</reference>
<name>A0A2W7S4P3_9BACT</name>
<keyword evidence="1" id="KW-0812">Transmembrane</keyword>
<dbReference type="OrthoDB" id="1494520at2"/>
<dbReference type="AlphaFoldDB" id="A0A2W7S4P3"/>
<feature type="transmembrane region" description="Helical" evidence="1">
    <location>
        <begin position="86"/>
        <end position="107"/>
    </location>
</feature>
<evidence type="ECO:0000256" key="1">
    <source>
        <dbReference type="SAM" id="Phobius"/>
    </source>
</evidence>
<comment type="caution">
    <text evidence="2">The sequence shown here is derived from an EMBL/GenBank/DDBJ whole genome shotgun (WGS) entry which is preliminary data.</text>
</comment>
<protein>
    <submittedName>
        <fullName evidence="2">Uncharacterized protein</fullName>
    </submittedName>
</protein>
<feature type="transmembrane region" description="Helical" evidence="1">
    <location>
        <begin position="113"/>
        <end position="131"/>
    </location>
</feature>
<keyword evidence="3" id="KW-1185">Reference proteome</keyword>
<accession>A0A2W7S4P3</accession>
<sequence>MKFPSIFRTAAPMRFDIKPRYYDPVREEIEQRTSQIKKDLEAQGLLENTDGNSRDIGAYGAGIRGSFAQHKGIKERDGVNMFASTAMIRTFIFLFLFGTIFGYVYLGTMIFEFLAYAGVLLAAIYFFFRIIKPKKKYE</sequence>
<evidence type="ECO:0000313" key="2">
    <source>
        <dbReference type="EMBL" id="PZX58015.1"/>
    </source>
</evidence>
<evidence type="ECO:0000313" key="3">
    <source>
        <dbReference type="Proteomes" id="UP000248882"/>
    </source>
</evidence>
<dbReference type="RefSeq" id="WP_111316306.1">
    <property type="nucleotide sequence ID" value="NZ_QKZT01000001.1"/>
</dbReference>
<dbReference type="EMBL" id="QKZT01000001">
    <property type="protein sequence ID" value="PZX58015.1"/>
    <property type="molecule type" value="Genomic_DNA"/>
</dbReference>
<keyword evidence="1" id="KW-1133">Transmembrane helix</keyword>
<organism evidence="2 3">
    <name type="scientific">Algoriphagus chordae</name>
    <dbReference type="NCBI Taxonomy" id="237019"/>
    <lineage>
        <taxon>Bacteria</taxon>
        <taxon>Pseudomonadati</taxon>
        <taxon>Bacteroidota</taxon>
        <taxon>Cytophagia</taxon>
        <taxon>Cytophagales</taxon>
        <taxon>Cyclobacteriaceae</taxon>
        <taxon>Algoriphagus</taxon>
    </lineage>
</organism>
<gene>
    <name evidence="2" type="ORF">LV85_00201</name>
</gene>
<dbReference type="Proteomes" id="UP000248882">
    <property type="component" value="Unassembled WGS sequence"/>
</dbReference>